<name>A0A1G2RK24_9BACT</name>
<dbReference type="Pfam" id="PF18895">
    <property type="entry name" value="T4SS_pilin"/>
    <property type="match status" value="1"/>
</dbReference>
<gene>
    <name evidence="3" type="ORF">A3B24_00910</name>
</gene>
<proteinExistence type="predicted"/>
<sequence length="162" mass="16810">MKKYLLVALVLTGVFMSFGLGAENVYAVVAGEKGCTENATGTDAGAASSPTVGKPLVCLGNVWTVKIFGPTSGGLPEESKVPTTGDTLIARIGTITNWVFAVFVAISVIFIVLAAFQFVTAGGKPEEVNMARQKLIYAVIGIAIALLARALPAVLRNILISP</sequence>
<evidence type="ECO:0000313" key="4">
    <source>
        <dbReference type="Proteomes" id="UP000176917"/>
    </source>
</evidence>
<feature type="signal peptide" evidence="2">
    <location>
        <begin position="1"/>
        <end position="22"/>
    </location>
</feature>
<evidence type="ECO:0000313" key="3">
    <source>
        <dbReference type="EMBL" id="OHA73186.1"/>
    </source>
</evidence>
<keyword evidence="1" id="KW-1133">Transmembrane helix</keyword>
<evidence type="ECO:0000256" key="2">
    <source>
        <dbReference type="SAM" id="SignalP"/>
    </source>
</evidence>
<feature type="transmembrane region" description="Helical" evidence="1">
    <location>
        <begin position="98"/>
        <end position="123"/>
    </location>
</feature>
<feature type="chain" id="PRO_5009584247" evidence="2">
    <location>
        <begin position="23"/>
        <end position="162"/>
    </location>
</feature>
<dbReference type="InterPro" id="IPR043993">
    <property type="entry name" value="T4SS_pilin"/>
</dbReference>
<comment type="caution">
    <text evidence="3">The sequence shown here is derived from an EMBL/GenBank/DDBJ whole genome shotgun (WGS) entry which is preliminary data.</text>
</comment>
<organism evidence="3 4">
    <name type="scientific">Candidatus Wildermuthbacteria bacterium RIFCSPLOWO2_01_FULL_48_16</name>
    <dbReference type="NCBI Taxonomy" id="1802461"/>
    <lineage>
        <taxon>Bacteria</taxon>
        <taxon>Candidatus Wildermuthiibacteriota</taxon>
    </lineage>
</organism>
<keyword evidence="1" id="KW-0812">Transmembrane</keyword>
<accession>A0A1G2RK24</accession>
<dbReference type="EMBL" id="MHUG01000015">
    <property type="protein sequence ID" value="OHA73186.1"/>
    <property type="molecule type" value="Genomic_DNA"/>
</dbReference>
<protein>
    <submittedName>
        <fullName evidence="3">Uncharacterized protein</fullName>
    </submittedName>
</protein>
<keyword evidence="1" id="KW-0472">Membrane</keyword>
<feature type="transmembrane region" description="Helical" evidence="1">
    <location>
        <begin position="135"/>
        <end position="155"/>
    </location>
</feature>
<keyword evidence="2" id="KW-0732">Signal</keyword>
<evidence type="ECO:0000256" key="1">
    <source>
        <dbReference type="SAM" id="Phobius"/>
    </source>
</evidence>
<dbReference type="Proteomes" id="UP000176917">
    <property type="component" value="Unassembled WGS sequence"/>
</dbReference>
<dbReference type="STRING" id="1802461.A3B24_00910"/>
<dbReference type="AlphaFoldDB" id="A0A1G2RK24"/>
<reference evidence="3 4" key="1">
    <citation type="journal article" date="2016" name="Nat. Commun.">
        <title>Thousands of microbial genomes shed light on interconnected biogeochemical processes in an aquifer system.</title>
        <authorList>
            <person name="Anantharaman K."/>
            <person name="Brown C.T."/>
            <person name="Hug L.A."/>
            <person name="Sharon I."/>
            <person name="Castelle C.J."/>
            <person name="Probst A.J."/>
            <person name="Thomas B.C."/>
            <person name="Singh A."/>
            <person name="Wilkins M.J."/>
            <person name="Karaoz U."/>
            <person name="Brodie E.L."/>
            <person name="Williams K.H."/>
            <person name="Hubbard S.S."/>
            <person name="Banfield J.F."/>
        </authorList>
    </citation>
    <scope>NUCLEOTIDE SEQUENCE [LARGE SCALE GENOMIC DNA]</scope>
</reference>